<feature type="transmembrane region" description="Helical" evidence="1">
    <location>
        <begin position="323"/>
        <end position="342"/>
    </location>
</feature>
<feature type="transmembrane region" description="Helical" evidence="1">
    <location>
        <begin position="214"/>
        <end position="232"/>
    </location>
</feature>
<feature type="transmembrane region" description="Helical" evidence="1">
    <location>
        <begin position="29"/>
        <end position="47"/>
    </location>
</feature>
<feature type="transmembrane region" description="Helical" evidence="1">
    <location>
        <begin position="151"/>
        <end position="168"/>
    </location>
</feature>
<dbReference type="PANTHER" id="PTHR30590">
    <property type="entry name" value="INNER MEMBRANE PROTEIN"/>
    <property type="match status" value="1"/>
</dbReference>
<dbReference type="InterPro" id="IPR007349">
    <property type="entry name" value="DUF418"/>
</dbReference>
<dbReference type="HOGENOM" id="CLU_039610_0_0_9"/>
<accession>U1WSY8</accession>
<feature type="transmembrane region" description="Helical" evidence="1">
    <location>
        <begin position="67"/>
        <end position="86"/>
    </location>
</feature>
<organism evidence="3 4">
    <name type="scientific">Aneurinibacillus aneurinilyticus ATCC 12856</name>
    <dbReference type="NCBI Taxonomy" id="649747"/>
    <lineage>
        <taxon>Bacteria</taxon>
        <taxon>Bacillati</taxon>
        <taxon>Bacillota</taxon>
        <taxon>Bacilli</taxon>
        <taxon>Bacillales</taxon>
        <taxon>Paenibacillaceae</taxon>
        <taxon>Aneurinibacillus group</taxon>
        <taxon>Aneurinibacillus</taxon>
    </lineage>
</organism>
<feature type="transmembrane region" description="Helical" evidence="1">
    <location>
        <begin position="282"/>
        <end position="303"/>
    </location>
</feature>
<keyword evidence="1" id="KW-0812">Transmembrane</keyword>
<dbReference type="eggNOG" id="COG2311">
    <property type="taxonomic scope" value="Bacteria"/>
</dbReference>
<feature type="transmembrane region" description="Helical" evidence="1">
    <location>
        <begin position="106"/>
        <end position="123"/>
    </location>
</feature>
<feature type="transmembrane region" description="Helical" evidence="1">
    <location>
        <begin position="348"/>
        <end position="372"/>
    </location>
</feature>
<evidence type="ECO:0000256" key="1">
    <source>
        <dbReference type="SAM" id="Phobius"/>
    </source>
</evidence>
<sequence>MDWYSIPEVNRMTDIKGERLQIIDGIRGLSLAGILMANMLIFQYGIWGKEEIHLYSPSKMDSAAYTFTKIFIEGSFMPIFAFLFGFGMIKMKQSLDRKNLKYKRYFFRRFLFLLVVGFLHSTYLWEGDILFFYGLMGLFLLIFVGRKKKTLLLLGSILLLLFSLLGYGNQQDTLADPVAIEAYVKKTMTVYSTGTYEEIKYHRNNVDPGHLPDYIYLFLLLFAPFFTAPMFLFGMYAAKNNWFREPHKKRQIYLKAAIFLTLSGILLKSAHHFFPQLSWTGIADLLGSSILAFGYIFVFAFLYTRFENSFWLRGCNCVGKLSLSNYLLQTVICTLIFYGYGFGLFGKLGVLTGIFLSIGIFMLQIIGSYWYLKRFKYGPIEKLLRMWTYFSFLGTLIRKKSSVDKSTTYKA</sequence>
<protein>
    <recommendedName>
        <fullName evidence="2">DUF418 domain-containing protein</fullName>
    </recommendedName>
</protein>
<gene>
    <name evidence="3" type="ORF">HMPREF0083_00166</name>
</gene>
<feature type="transmembrane region" description="Helical" evidence="1">
    <location>
        <begin position="129"/>
        <end position="144"/>
    </location>
</feature>
<evidence type="ECO:0000259" key="2">
    <source>
        <dbReference type="Pfam" id="PF04235"/>
    </source>
</evidence>
<feature type="transmembrane region" description="Helical" evidence="1">
    <location>
        <begin position="252"/>
        <end position="270"/>
    </location>
</feature>
<feature type="domain" description="DUF418" evidence="2">
    <location>
        <begin position="237"/>
        <end position="390"/>
    </location>
</feature>
<dbReference type="STRING" id="649747.HMPREF0083_00166"/>
<reference evidence="3 4" key="1">
    <citation type="submission" date="2013-08" db="EMBL/GenBank/DDBJ databases">
        <authorList>
            <person name="Weinstock G."/>
            <person name="Sodergren E."/>
            <person name="Wylie T."/>
            <person name="Fulton L."/>
            <person name="Fulton R."/>
            <person name="Fronick C."/>
            <person name="O'Laughlin M."/>
            <person name="Godfrey J."/>
            <person name="Miner T."/>
            <person name="Herter B."/>
            <person name="Appelbaum E."/>
            <person name="Cordes M."/>
            <person name="Lek S."/>
            <person name="Wollam A."/>
            <person name="Pepin K.H."/>
            <person name="Palsikar V.B."/>
            <person name="Mitreva M."/>
            <person name="Wilson R.K."/>
        </authorList>
    </citation>
    <scope>NUCLEOTIDE SEQUENCE [LARGE SCALE GENOMIC DNA]</scope>
    <source>
        <strain evidence="3 4">ATCC 12856</strain>
    </source>
</reference>
<evidence type="ECO:0000313" key="3">
    <source>
        <dbReference type="EMBL" id="ERI11734.1"/>
    </source>
</evidence>
<comment type="caution">
    <text evidence="3">The sequence shown here is derived from an EMBL/GenBank/DDBJ whole genome shotgun (WGS) entry which is preliminary data.</text>
</comment>
<dbReference type="PATRIC" id="fig|649747.3.peg.145"/>
<keyword evidence="1" id="KW-1133">Transmembrane helix</keyword>
<keyword evidence="4" id="KW-1185">Reference proteome</keyword>
<dbReference type="Pfam" id="PF04235">
    <property type="entry name" value="DUF418"/>
    <property type="match status" value="1"/>
</dbReference>
<dbReference type="EMBL" id="AWSJ01000016">
    <property type="protein sequence ID" value="ERI11734.1"/>
    <property type="molecule type" value="Genomic_DNA"/>
</dbReference>
<dbReference type="PANTHER" id="PTHR30590:SF2">
    <property type="entry name" value="INNER MEMBRANE PROTEIN"/>
    <property type="match status" value="1"/>
</dbReference>
<dbReference type="Proteomes" id="UP000016511">
    <property type="component" value="Unassembled WGS sequence"/>
</dbReference>
<name>U1WSY8_ANEAE</name>
<proteinExistence type="predicted"/>
<dbReference type="InterPro" id="IPR052529">
    <property type="entry name" value="Bact_Transport_Assoc"/>
</dbReference>
<keyword evidence="1" id="KW-0472">Membrane</keyword>
<dbReference type="AlphaFoldDB" id="U1WSY8"/>
<evidence type="ECO:0000313" key="4">
    <source>
        <dbReference type="Proteomes" id="UP000016511"/>
    </source>
</evidence>